<keyword evidence="1" id="KW-1133">Transmembrane helix</keyword>
<comment type="caution">
    <text evidence="2">The sequence shown here is derived from an EMBL/GenBank/DDBJ whole genome shotgun (WGS) entry which is preliminary data.</text>
</comment>
<name>A0A0F9TAR8_9ZZZZ</name>
<keyword evidence="1" id="KW-0812">Transmembrane</keyword>
<evidence type="ECO:0000313" key="2">
    <source>
        <dbReference type="EMBL" id="KKN78285.1"/>
    </source>
</evidence>
<keyword evidence="1" id="KW-0472">Membrane</keyword>
<gene>
    <name evidence="2" type="ORF">LCGC14_0351440</name>
</gene>
<feature type="transmembrane region" description="Helical" evidence="1">
    <location>
        <begin position="14"/>
        <end position="35"/>
    </location>
</feature>
<evidence type="ECO:0000256" key="1">
    <source>
        <dbReference type="SAM" id="Phobius"/>
    </source>
</evidence>
<organism evidence="2">
    <name type="scientific">marine sediment metagenome</name>
    <dbReference type="NCBI Taxonomy" id="412755"/>
    <lineage>
        <taxon>unclassified sequences</taxon>
        <taxon>metagenomes</taxon>
        <taxon>ecological metagenomes</taxon>
    </lineage>
</organism>
<proteinExistence type="predicted"/>
<reference evidence="2" key="1">
    <citation type="journal article" date="2015" name="Nature">
        <title>Complex archaea that bridge the gap between prokaryotes and eukaryotes.</title>
        <authorList>
            <person name="Spang A."/>
            <person name="Saw J.H."/>
            <person name="Jorgensen S.L."/>
            <person name="Zaremba-Niedzwiedzka K."/>
            <person name="Martijn J."/>
            <person name="Lind A.E."/>
            <person name="van Eijk R."/>
            <person name="Schleper C."/>
            <person name="Guy L."/>
            <person name="Ettema T.J."/>
        </authorList>
    </citation>
    <scope>NUCLEOTIDE SEQUENCE</scope>
</reference>
<accession>A0A0F9TAR8</accession>
<dbReference type="EMBL" id="LAZR01000265">
    <property type="protein sequence ID" value="KKN78285.1"/>
    <property type="molecule type" value="Genomic_DNA"/>
</dbReference>
<dbReference type="AlphaFoldDB" id="A0A0F9TAR8"/>
<sequence length="86" mass="9798">MAEEKRGIRVSPAVILQVLLILGVFAGWIMSYSTLKGDIKHLKENVTKIEIKYDTIAATRLEWIGTVHKIEVHLENIDTRLKAIEK</sequence>
<protein>
    <submittedName>
        <fullName evidence="2">Uncharacterized protein</fullName>
    </submittedName>
</protein>